<reference evidence="14" key="1">
    <citation type="journal article" date="2023" name="Mol. Phylogenet. Evol.">
        <title>Genome-scale phylogeny and comparative genomics of the fungal order Sordariales.</title>
        <authorList>
            <person name="Hensen N."/>
            <person name="Bonometti L."/>
            <person name="Westerberg I."/>
            <person name="Brannstrom I.O."/>
            <person name="Guillou S."/>
            <person name="Cros-Aarteil S."/>
            <person name="Calhoun S."/>
            <person name="Haridas S."/>
            <person name="Kuo A."/>
            <person name="Mondo S."/>
            <person name="Pangilinan J."/>
            <person name="Riley R."/>
            <person name="LaButti K."/>
            <person name="Andreopoulos B."/>
            <person name="Lipzen A."/>
            <person name="Chen C."/>
            <person name="Yan M."/>
            <person name="Daum C."/>
            <person name="Ng V."/>
            <person name="Clum A."/>
            <person name="Steindorff A."/>
            <person name="Ohm R.A."/>
            <person name="Martin F."/>
            <person name="Silar P."/>
            <person name="Natvig D.O."/>
            <person name="Lalanne C."/>
            <person name="Gautier V."/>
            <person name="Ament-Velasquez S.L."/>
            <person name="Kruys A."/>
            <person name="Hutchinson M.I."/>
            <person name="Powell A.J."/>
            <person name="Barry K."/>
            <person name="Miller A.N."/>
            <person name="Grigoriev I.V."/>
            <person name="Debuchy R."/>
            <person name="Gladieux P."/>
            <person name="Hiltunen Thoren M."/>
            <person name="Johannesson H."/>
        </authorList>
    </citation>
    <scope>NUCLEOTIDE SEQUENCE</scope>
    <source>
        <strain evidence="14">CBS 141.50</strain>
    </source>
</reference>
<dbReference type="GO" id="GO:0006289">
    <property type="term" value="P:nucleotide-excision repair"/>
    <property type="evidence" value="ECO:0007669"/>
    <property type="project" value="InterPro"/>
</dbReference>
<evidence type="ECO:0000256" key="12">
    <source>
        <dbReference type="SAM" id="MobiDB-lite"/>
    </source>
</evidence>
<evidence type="ECO:0000256" key="11">
    <source>
        <dbReference type="ARBA" id="ARBA00044632"/>
    </source>
</evidence>
<accession>A0AAN6V0N5</accession>
<keyword evidence="5" id="KW-0378">Hydrolase</keyword>
<evidence type="ECO:0000256" key="4">
    <source>
        <dbReference type="ARBA" id="ARBA00022763"/>
    </source>
</evidence>
<dbReference type="GO" id="GO:0034039">
    <property type="term" value="F:8-oxo-7,8-dihydroguanine DNA N-glycosylase activity"/>
    <property type="evidence" value="ECO:0007669"/>
    <property type="project" value="TreeGrafter"/>
</dbReference>
<dbReference type="AlphaFoldDB" id="A0AAN6V0N5"/>
<comment type="catalytic activity">
    <reaction evidence="11">
        <text>2'-deoxyribonucleotide-(2'-deoxyribose 5'-phosphate)-2'-deoxyribonucleotide-DNA = a 3'-end 2'-deoxyribonucleotide-(2,3-dehydro-2,3-deoxyribose 5'-phosphate)-DNA + a 5'-end 5'-phospho-2'-deoxyribonucleoside-DNA + H(+)</text>
        <dbReference type="Rhea" id="RHEA:66592"/>
        <dbReference type="Rhea" id="RHEA-COMP:13180"/>
        <dbReference type="Rhea" id="RHEA-COMP:16897"/>
        <dbReference type="Rhea" id="RHEA-COMP:17067"/>
        <dbReference type="ChEBI" id="CHEBI:15378"/>
        <dbReference type="ChEBI" id="CHEBI:136412"/>
        <dbReference type="ChEBI" id="CHEBI:157695"/>
        <dbReference type="ChEBI" id="CHEBI:167181"/>
        <dbReference type="EC" id="4.2.99.18"/>
    </reaction>
</comment>
<feature type="region of interest" description="Disordered" evidence="12">
    <location>
        <begin position="225"/>
        <end position="272"/>
    </location>
</feature>
<keyword evidence="8" id="KW-0539">Nucleus</keyword>
<comment type="subcellular location">
    <subcellularLocation>
        <location evidence="1">Nucleus</location>
    </subcellularLocation>
</comment>
<dbReference type="Pfam" id="PF00730">
    <property type="entry name" value="HhH-GPD"/>
    <property type="match status" value="1"/>
</dbReference>
<gene>
    <name evidence="14" type="ORF">C8A04DRAFT_13102</name>
</gene>
<name>A0AAN6V0N5_9PEZI</name>
<evidence type="ECO:0000256" key="7">
    <source>
        <dbReference type="ARBA" id="ARBA00023239"/>
    </source>
</evidence>
<dbReference type="Pfam" id="PF07934">
    <property type="entry name" value="OGG_N"/>
    <property type="match status" value="1"/>
</dbReference>
<keyword evidence="6" id="KW-0234">DNA repair</keyword>
<dbReference type="Gene3D" id="3.30.310.40">
    <property type="match status" value="1"/>
</dbReference>
<dbReference type="PANTHER" id="PTHR10242">
    <property type="entry name" value="8-OXOGUANINE DNA GLYCOSYLASE"/>
    <property type="match status" value="1"/>
</dbReference>
<evidence type="ECO:0000256" key="8">
    <source>
        <dbReference type="ARBA" id="ARBA00023242"/>
    </source>
</evidence>
<evidence type="ECO:0000256" key="5">
    <source>
        <dbReference type="ARBA" id="ARBA00022801"/>
    </source>
</evidence>
<dbReference type="Gene3D" id="1.10.1670.10">
    <property type="entry name" value="Helix-hairpin-Helix base-excision DNA repair enzymes (C-terminal)"/>
    <property type="match status" value="1"/>
</dbReference>
<proteinExistence type="inferred from homology"/>
<dbReference type="GO" id="GO:0006285">
    <property type="term" value="P:base-excision repair, AP site formation"/>
    <property type="evidence" value="ECO:0007669"/>
    <property type="project" value="TreeGrafter"/>
</dbReference>
<protein>
    <recommendedName>
        <fullName evidence="3">DNA-(apurinic or apyrimidinic site) lyase</fullName>
        <ecNumber evidence="3">4.2.99.18</ecNumber>
    </recommendedName>
</protein>
<keyword evidence="7" id="KW-0456">Lyase</keyword>
<evidence type="ECO:0000256" key="2">
    <source>
        <dbReference type="ARBA" id="ARBA00010679"/>
    </source>
</evidence>
<dbReference type="InterPro" id="IPR052054">
    <property type="entry name" value="Oxidative_DNA_repair_enzyme"/>
</dbReference>
<dbReference type="PANTHER" id="PTHR10242:SF2">
    <property type="entry name" value="N-GLYCOSYLASE_DNA LYASE"/>
    <property type="match status" value="1"/>
</dbReference>
<evidence type="ECO:0000256" key="10">
    <source>
        <dbReference type="ARBA" id="ARBA00023295"/>
    </source>
</evidence>
<keyword evidence="4" id="KW-0227">DNA damage</keyword>
<dbReference type="InterPro" id="IPR011257">
    <property type="entry name" value="DNA_glycosylase"/>
</dbReference>
<sequence length="486" mass="53275">MAVKVAEWRKLPLSLAELCIDTTLRCGQSFRWRKIDGEWHCVLGGRIISLKQDTSHLHYRVTWPKTGPKPTITSAPSLTHGITSPEDDTESLLRSYFALSVPLSSLYKQWAASDANFARRAPSFTGIRILNQDAWETLISFICSSNNHISRISSMVQKLCTHYGPYIGTISGEPFHDFPDAKALSGVQVQTHLRELGFGYRAKYIVETADIVANHKPPGWLNDLRNPAVPAFDQVPSPSTNATAEPPITTTPKPDDSNPLVGDANPPGPESPTYRAAHEALVTLTGVGPKVSDCVCLMGLGWGESVPVDTHVWQIAQRDYKFGGGGGGGKGKTKTLSKTMYDAVGDHFRAIWGPYAGWAQSVLFTANLKSFAEQAEAGKKKKTTKGEEAEGIVKLEDGVLEEEVEGERVTAAVAVVKNEQLEVNEGVKKEEVTVSVVEKTSKRAVRKRKSVAVETQETSRGKKRVKTVEVEVTARRTSQRIRATRK</sequence>
<evidence type="ECO:0000256" key="6">
    <source>
        <dbReference type="ARBA" id="ARBA00023204"/>
    </source>
</evidence>
<dbReference type="Gene3D" id="1.10.340.30">
    <property type="entry name" value="Hypothetical protein, domain 2"/>
    <property type="match status" value="1"/>
</dbReference>
<evidence type="ECO:0000259" key="13">
    <source>
        <dbReference type="SMART" id="SM00478"/>
    </source>
</evidence>
<comment type="similarity">
    <text evidence="2">Belongs to the type-1 OGG1 family.</text>
</comment>
<dbReference type="CDD" id="cd00056">
    <property type="entry name" value="ENDO3c"/>
    <property type="match status" value="1"/>
</dbReference>
<dbReference type="InterPro" id="IPR003265">
    <property type="entry name" value="HhH-GPD_domain"/>
</dbReference>
<feature type="domain" description="HhH-GPD" evidence="13">
    <location>
        <begin position="143"/>
        <end position="361"/>
    </location>
</feature>
<evidence type="ECO:0000313" key="15">
    <source>
        <dbReference type="Proteomes" id="UP001302676"/>
    </source>
</evidence>
<dbReference type="SMART" id="SM00478">
    <property type="entry name" value="ENDO3c"/>
    <property type="match status" value="1"/>
</dbReference>
<dbReference type="GeneID" id="87814194"/>
<keyword evidence="10" id="KW-0326">Glycosidase</keyword>
<dbReference type="RefSeq" id="XP_062635974.1">
    <property type="nucleotide sequence ID" value="XM_062777581.1"/>
</dbReference>
<dbReference type="Proteomes" id="UP001302676">
    <property type="component" value="Unassembled WGS sequence"/>
</dbReference>
<feature type="compositionally biased region" description="Polar residues" evidence="12">
    <location>
        <begin position="236"/>
        <end position="252"/>
    </location>
</feature>
<keyword evidence="9" id="KW-0511">Multifunctional enzyme</keyword>
<dbReference type="FunFam" id="1.10.1670.10:FF:000005">
    <property type="entry name" value="N-glycosylase/DNA lyase OGG1"/>
    <property type="match status" value="1"/>
</dbReference>
<keyword evidence="15" id="KW-1185">Reference proteome</keyword>
<dbReference type="EMBL" id="MU853595">
    <property type="protein sequence ID" value="KAK4142603.1"/>
    <property type="molecule type" value="Genomic_DNA"/>
</dbReference>
<dbReference type="GO" id="GO:0140078">
    <property type="term" value="F:class I DNA-(apurinic or apyrimidinic site) endonuclease activity"/>
    <property type="evidence" value="ECO:0007669"/>
    <property type="project" value="UniProtKB-EC"/>
</dbReference>
<dbReference type="SUPFAM" id="SSF48150">
    <property type="entry name" value="DNA-glycosylase"/>
    <property type="match status" value="1"/>
</dbReference>
<evidence type="ECO:0000313" key="14">
    <source>
        <dbReference type="EMBL" id="KAK4142603.1"/>
    </source>
</evidence>
<dbReference type="InterPro" id="IPR012904">
    <property type="entry name" value="OGG_N"/>
</dbReference>
<evidence type="ECO:0000256" key="3">
    <source>
        <dbReference type="ARBA" id="ARBA00012720"/>
    </source>
</evidence>
<organism evidence="14 15">
    <name type="scientific">Dichotomopilus funicola</name>
    <dbReference type="NCBI Taxonomy" id="1934379"/>
    <lineage>
        <taxon>Eukaryota</taxon>
        <taxon>Fungi</taxon>
        <taxon>Dikarya</taxon>
        <taxon>Ascomycota</taxon>
        <taxon>Pezizomycotina</taxon>
        <taxon>Sordariomycetes</taxon>
        <taxon>Sordariomycetidae</taxon>
        <taxon>Sordariales</taxon>
        <taxon>Chaetomiaceae</taxon>
        <taxon>Dichotomopilus</taxon>
    </lineage>
</organism>
<reference evidence="14" key="2">
    <citation type="submission" date="2023-05" db="EMBL/GenBank/DDBJ databases">
        <authorList>
            <consortium name="Lawrence Berkeley National Laboratory"/>
            <person name="Steindorff A."/>
            <person name="Hensen N."/>
            <person name="Bonometti L."/>
            <person name="Westerberg I."/>
            <person name="Brannstrom I.O."/>
            <person name="Guillou S."/>
            <person name="Cros-Aarteil S."/>
            <person name="Calhoun S."/>
            <person name="Haridas S."/>
            <person name="Kuo A."/>
            <person name="Mondo S."/>
            <person name="Pangilinan J."/>
            <person name="Riley R."/>
            <person name="Labutti K."/>
            <person name="Andreopoulos B."/>
            <person name="Lipzen A."/>
            <person name="Chen C."/>
            <person name="Yanf M."/>
            <person name="Daum C."/>
            <person name="Ng V."/>
            <person name="Clum A."/>
            <person name="Ohm R."/>
            <person name="Martin F."/>
            <person name="Silar P."/>
            <person name="Natvig D."/>
            <person name="Lalanne C."/>
            <person name="Gautier V."/>
            <person name="Ament-Velasquez S.L."/>
            <person name="Kruys A."/>
            <person name="Hutchinson M.I."/>
            <person name="Powell A.J."/>
            <person name="Barry K."/>
            <person name="Miller A.N."/>
            <person name="Grigoriev I.V."/>
            <person name="Debuchy R."/>
            <person name="Gladieux P."/>
            <person name="Thoren M.H."/>
            <person name="Johannesson H."/>
        </authorList>
    </citation>
    <scope>NUCLEOTIDE SEQUENCE</scope>
    <source>
        <strain evidence="14">CBS 141.50</strain>
    </source>
</reference>
<dbReference type="SUPFAM" id="SSF55945">
    <property type="entry name" value="TATA-box binding protein-like"/>
    <property type="match status" value="1"/>
</dbReference>
<evidence type="ECO:0000256" key="9">
    <source>
        <dbReference type="ARBA" id="ARBA00023268"/>
    </source>
</evidence>
<dbReference type="GO" id="GO:0003684">
    <property type="term" value="F:damaged DNA binding"/>
    <property type="evidence" value="ECO:0007669"/>
    <property type="project" value="InterPro"/>
</dbReference>
<evidence type="ECO:0000256" key="1">
    <source>
        <dbReference type="ARBA" id="ARBA00004123"/>
    </source>
</evidence>
<dbReference type="InterPro" id="IPR023170">
    <property type="entry name" value="HhH_base_excis_C"/>
</dbReference>
<comment type="caution">
    <text evidence="14">The sequence shown here is derived from an EMBL/GenBank/DDBJ whole genome shotgun (WGS) entry which is preliminary data.</text>
</comment>
<dbReference type="EC" id="4.2.99.18" evidence="3"/>
<dbReference type="GO" id="GO:0005634">
    <property type="term" value="C:nucleus"/>
    <property type="evidence" value="ECO:0007669"/>
    <property type="project" value="UniProtKB-SubCell"/>
</dbReference>